<dbReference type="InterPro" id="IPR000152">
    <property type="entry name" value="EGF-type_Asp/Asn_hydroxyl_site"/>
</dbReference>
<dbReference type="InterPro" id="IPR036383">
    <property type="entry name" value="TSP1_rpt_sf"/>
</dbReference>
<dbReference type="Gene3D" id="2.20.100.10">
    <property type="entry name" value="Thrombospondin type-1 (TSP1) repeat"/>
    <property type="match status" value="2"/>
</dbReference>
<evidence type="ECO:0000256" key="3">
    <source>
        <dbReference type="ARBA" id="ARBA00006127"/>
    </source>
</evidence>
<feature type="domain" description="EGF-like" evidence="18">
    <location>
        <begin position="3983"/>
        <end position="4029"/>
    </location>
</feature>
<evidence type="ECO:0000256" key="4">
    <source>
        <dbReference type="ARBA" id="ARBA00009738"/>
    </source>
</evidence>
<dbReference type="InterPro" id="IPR013783">
    <property type="entry name" value="Ig-like_fold"/>
</dbReference>
<dbReference type="InterPro" id="IPR001881">
    <property type="entry name" value="EGF-like_Ca-bd_dom"/>
</dbReference>
<evidence type="ECO:0000259" key="20">
    <source>
        <dbReference type="PROSITE" id="PS51233"/>
    </source>
</evidence>
<evidence type="ECO:0000256" key="6">
    <source>
        <dbReference type="ARBA" id="ARBA00022536"/>
    </source>
</evidence>
<dbReference type="Pfam" id="PF07645">
    <property type="entry name" value="EGF_CA"/>
    <property type="match status" value="13"/>
</dbReference>
<feature type="disulfide bond" evidence="15">
    <location>
        <begin position="2291"/>
        <end position="2300"/>
    </location>
</feature>
<dbReference type="Pfam" id="PF06119">
    <property type="entry name" value="NIDO"/>
    <property type="match status" value="1"/>
</dbReference>
<feature type="disulfide bond" evidence="15">
    <location>
        <begin position="3322"/>
        <end position="3331"/>
    </location>
</feature>
<feature type="disulfide bond" evidence="15">
    <location>
        <begin position="2136"/>
        <end position="2145"/>
    </location>
</feature>
<feature type="domain" description="EGF-like" evidence="18">
    <location>
        <begin position="3292"/>
        <end position="3332"/>
    </location>
</feature>
<dbReference type="SMART" id="SM00181">
    <property type="entry name" value="EGF"/>
    <property type="match status" value="29"/>
</dbReference>
<evidence type="ECO:0000256" key="1">
    <source>
        <dbReference type="ARBA" id="ARBA00004370"/>
    </source>
</evidence>
<dbReference type="PROSITE" id="PS50026">
    <property type="entry name" value="EGF_3"/>
    <property type="match status" value="18"/>
</dbReference>
<dbReference type="InterPro" id="IPR003886">
    <property type="entry name" value="NIDO_dom"/>
</dbReference>
<feature type="domain" description="EGF-like" evidence="18">
    <location>
        <begin position="2227"/>
        <end position="2263"/>
    </location>
</feature>
<feature type="domain" description="EGF-like" evidence="18">
    <location>
        <begin position="2367"/>
        <end position="2405"/>
    </location>
</feature>
<dbReference type="FunFam" id="2.10.25.10:FF:000119">
    <property type="entry name" value="vitamin K-dependent protein S"/>
    <property type="match status" value="1"/>
</dbReference>
<dbReference type="InterPro" id="IPR013032">
    <property type="entry name" value="EGF-like_CS"/>
</dbReference>
<feature type="domain" description="EGF-like" evidence="18">
    <location>
        <begin position="3461"/>
        <end position="3501"/>
    </location>
</feature>
<dbReference type="Pfam" id="PF05345">
    <property type="entry name" value="He_PIG"/>
    <property type="match status" value="1"/>
</dbReference>
<feature type="compositionally biased region" description="Low complexity" evidence="16">
    <location>
        <begin position="4490"/>
        <end position="4502"/>
    </location>
</feature>
<keyword evidence="6 15" id="KW-0245">EGF-like domain</keyword>
<name>A0A1S3JFK5_LINAN</name>
<dbReference type="Gene3D" id="2.10.25.10">
    <property type="entry name" value="Laminin"/>
    <property type="match status" value="28"/>
</dbReference>
<dbReference type="FunFam" id="2.10.25.10:FF:000004">
    <property type="entry name" value="Neurogenic locus notch 1"/>
    <property type="match status" value="1"/>
</dbReference>
<accession>A0A1S3JFK5</accession>
<dbReference type="PROSITE" id="PS50092">
    <property type="entry name" value="TSP1"/>
    <property type="match status" value="2"/>
</dbReference>
<dbReference type="InterPro" id="IPR026823">
    <property type="entry name" value="cEGF"/>
</dbReference>
<keyword evidence="5" id="KW-0964">Secreted</keyword>
<dbReference type="Pfam" id="PF00008">
    <property type="entry name" value="EGF"/>
    <property type="match status" value="4"/>
</dbReference>
<dbReference type="SMART" id="SM00179">
    <property type="entry name" value="EGF_CA"/>
    <property type="match status" value="25"/>
</dbReference>
<evidence type="ECO:0000256" key="15">
    <source>
        <dbReference type="PROSITE-ProRule" id="PRU00076"/>
    </source>
</evidence>
<feature type="domain" description="EGF-like" evidence="18">
    <location>
        <begin position="2189"/>
        <end position="2225"/>
    </location>
</feature>
<sequence>MTLVNRTGGHDWHEWFDREVPPGTFKFEIIGDCQSSGFMVISQVGGYDGQCGAFQGHHNMGPPMCGFRDFEEPLCGMEQDLNDDGDWNNDTQAGRLDISCSALQGVAKLLYVKQLNHTTCVNIEAGMFNATPGDKFIVIAHVRDEQGNVYPMTLVNRTGGHDWHEWFKSEVPPGTFKFEIIGDCSSSGFLVIDQVGGYDGMCRSYDGHSGPGNMGPPMCGFHDYEEPLCGMEQDINDDGDWHNNTQAGQLEISCSALQGVAKLLYMKQLNLTTCVNIEAGMFNATPGDNFIVIAHVRDEQGNVYPMTLVNRTGGHDWFEWFSREVPPGTFKFEIIGDCRSSGFMAINQVGGYDGQCGGYGGHSGHRNMGPPMCGFHDYEEPLCGMEQDLNDDGDWHNNSQAGQLEISCSALQGVAKLLYMKQLNHTTCVNIEAGMFNATPGDKFLVIAHVRDEQGNVYPMTLVNRTGGHDWFEWFDREVPPGTFKFEIIGDCRSSGFMAINQVGGYDGQCGGYGGHSGGYGGHSGGYGGHSGHGNMCPSMCGFHDYEEPLCGMEQDLNDDGDWHNDTQAGQLQISCSALQGVAKLLYMKQLNFTTCVNIEAGMFNATPGDKFLVIAHVRDEQGNVYPMTLVNRTGGHDWFEWFSREVPPGTFKFEIIGDCRSSGFMAINQVGGYDGQCGGYGGHSGGYGGYSGHGNMGPPMCGFHDYEEPLCGMEQDINDDGDWHNDTQEGRLQISCSALQGVAKLLYMKQLNFTTCVNIEAGMYNATPGDKFLVIAHVRDEQGNVYPMTLVNRTGGHDWFEWFKSEVPPGTFKFEIIGDCRSSGFMAINQVGGYDGQCMDFGGHSGHGNMGPPMCGFHDYEEPLCGMEQDINDDGDWHNDTQEGRLQISCSALQGVAKLLYMKQLNFTTCVNIEAGMYNATPGDKFIVIAHVRDEQGNVYPMTLVNRTGGHDWFEWFKSEVPAGTFKFEIIGDCHSSGFMAINQVGGYDGQCMDFGGHSGHDNMGPSMCGFHDYETPFCGMEQDLNDDGDWHNDTQLGHVGMSCSAFQGVAKLLHMEQLNHTTCVNIEAGMFNATPGDKFIAIAHVRDEQGNVYPMTLVNRTGGHDWYEWFSREVPPGTFKFEIIGECRSSGFMFINQVGGYDGQCGAYGGHGGHGGYYAQTKEWCYPGFLDGVDMRHGHDRPPVCMLSQHESCNLVQDQRHDDFDWTTPQNDGEFYALDCSNHSPGDRAALNLREIFNVGGPTCGFVLYTALTDSPVDLMVVNHGPNGPEILYNISRGVIPQAHLERHMGNMTMNYAMVDFPPGQYNLSFVGACGAGPGVHMVLLGLGSSPNTTCDEFLQRTEQMHFSMDAGEKLGADFTCTFSDTNSCYLSQVQGQDDFDWMEPQGDGPYTLDCSNRNNQRAVLMGDFVTNITEQRCGYILYSISGDAELSSTGHSATGGQDVHFSSSNPLDSFTFNVSHNGMEVTVGLMESPIGSYVYSVEGTCGNDLGVQVEFFGSGSIPHVSCDEIKGMIHGMMGPSGPSGPSGSSGPAGPFDLTGELLGADITCTFSDTNGCYLSQDQRQDDVDWMEPQGDGPYTLDCSNRNNQRAVLMGDLVNITEQRCSYILYSISGDAELSSTGRSANGGQDVHFSSSDPLDSFTFNVSHNGMEVTIGFIDGPVGSYLYSIDGTCGNDPGVQIALFGSGSIPHVSCDEMKGRIHEIMLYGDSPALPLGNFHGIPELVNYTCMISEHNPCNYIQVQGLDELDFTTNKELRGRLALNCSGTNAGDTAAIANLMSHSVLAPSCGFILYGSDHHRDVAMTVLEQQYGQWRPLFDLQPPQVPLNYVKMPVGQGLTAYLAFADIMPGEHNYSIAASCGTQPGIELVLLGMGLLPVPCDAVFEMLNYTRPGVCDDNPCENGGTCHEMSLTQPYCECPPRFSGMFCEMDLINDPVYQFVYIHSCNVSEPHGCGLDMNFKDTDFNWTKTDKAGWVLDCNGQFPDDSAIVGMSEFMNITQETCLSGVFHKPIPETGLETWAIYDEGEPQFVASLTGANSHNGLIGAGVTIPPGAYRIGLRGICARGGGVQVHIPTIAFLPGNCTFWAESLMGRTEVDVLPPAPPFEPFIDGDDCASSPCQNGGTCNDVWADFYCNCTADFYGKFCNMSFEGINECESNPCMNNAECIDLNLAFECDCPPGFIGDRCEINYDECQSNPCSPESNCTDRVNSFFCECLPGYTGQFCDSQIDECASNPCQNNGYCIDDVAMFICECDVGYTGAVCEINIDDCAGVQCQNNGTCVDLIEDYYCACKNLTTGDYCEVLEPFYQAWGAWGSCSEECGAGAVRTRVRTCTDISGADRPVSHCEGYNRGPSKEVTNCNLEPCVAAFDPCSLQPCGTLHTCAVVDTTGRYKCACASGYQHPVDDNGNEIQNQCVDTDECDITQFPISDCREPGGSTKLLPSVAECVNLEGTYLCYCADGFVRDKNATRKCKDIDECALGLHNCDVNGRAKCINRPGGFRCSCVAPYRGNGTIGTCIEKRLIPFENHHKVPFAGSNVSVISQFFFPKYGIPLYGQQIHPSLYFVQHGVIMVTDVEIWEAEADSTKLQKAFRNPTKFPLRQAYFGLDFREVAGIGPYWVNMHMENDRDGRGIYYKEYGLDNSRDADFLKAASLQMKAAHNLSSFSGEYMFVVTWNKMQHKINKWQEVTFQAIIVTDYKNTYVRYVYDDRGMKWNLTLNAANSPNFPGRVGYLVNTWSPFVWKAEEYQYSYASVADKAHMERIDNEVGTRAGVFDYALSDNPDDFENPGKACYDWIQEDILYDSIKGKLDQEETGKCPAFLDQLSSSWIEFRSNWIATCYIRRMPMGSGDEARSPRCCYDFLGSRVDDWFLLDGMNIFRRFSATSARGRKEIKAFQNCCWNSWVHCFDYIERRPVSSSLFFFAASIALSAGDPHITTLDGHQYSFNGWGEYTLISGNHFTLQGRTAPAYTTTPPPRATVFTSFAAQQVVPGSSNSDIVEFRLNATGNGVDVLVNKILQNGSFSGNGQAFNKVVISELNGRYTMVFSTEIEIKVEASLNMTSVSVVSPAAWNSTLTGLMGNFNGDKNDEYAYPNGTTIHINSTEEQVFYWGQQWAIDPTLSLFSYDDLSAYNASDYGNYTFVPLFFNLDTMFSDNATRDSAIATCGGINNLNRECVFDIALTGNEDVGAATSASQQQLAAEQAAQNNFPPTFTSNNTILQVRAGENMADVTFGASDPNSGDTVTFSLASPTPEGCSIDSATGVLSWSSVPSNLTSNDTVKVTASDGKASSSVVAKVHFCSCQNGGTCKYDVITSTDNFVTVPCQCQSGYEGAQCQTDIDGCADTPCFTGVACEDKPAPQTGFTCGTCPLGLIGDGTACADEDECQNDPSPCSQNCANLAGSYQCSCNTGYLLGPDLTTCIDVDECSRGTHDCDTNAACNNTAGSFVCTCATGYAGTGKTGECQDINECSSNPCVTNAQCQNSAGSYSCSCALGYQLNPLTSACDEINECDGDNNCEQLCTDGMATYTCNCTTGYRLNPADYVSCLPEQQCSSSEATTCSNAGVVNPTCAVISGVPTCSCPDNYALDSDMKCIDVNECLGSHQCLPAGVATCTNIVGGYNCSCSSGYKLDLNQRTCIDVDECTETTAGGAALHNCDLTKGSCTNTDGGYTCSCSGGYNLNADGITCDDKDECASATTNDCDKNYASCNNTVGSYSCACNTGYTGDGFICADENECSRADQGGCIQGCTNNMGSYSCFCGNGYVLNADGYSCDDYDECALEADHGCYSSVYCNNTVGSYICTCPTDFVLKADGTTCEPANQCDSGHGCSYMCAKINNTDVCQCAKGYNLASDGKNCTDIDECASSSTHSCLTSDNVRCVNDPGTFHCECIDSTQYQQVESKKCIDIDECSAMTATCSANSVCVNEAPGYRCDCVAGYRMVAGTCVDIDECSEGSHACHATLGSCTNTQGAYTCACIAGYTGDGVSCADIDECTSSDSGGCDVIRGRGQCHNYPGTYNCSCRTGYLLADDRHLCDDINECDASNPQHDCTQLCVNVAGTFRCDCQSGFVLAADQKNCTLKTTCSAGHGCSDLCAVVSGVDTCLCQNDFYKLDTDGKTCIDKDECTESNPCIGSNIQCLNLIGGYQCSCTNGYKLSASGVECKDRDGGFSAWGNWSTCTVTCAGGTQWRNRSCTNPTQVGNGLPCSGNVTETQTCNTEYCPLSETENNYGVIVSLGGVTVDQVTAIKDHIVNVIVGALNDHCKQPSEYSTCCPNSGSLIISDNITLTFTNNTYVQIGGDYPRVNPLDSTLTDLLIVAKSPKDNDLCAAGNASTSVVVSGRKKRAVNFDPSSEFVIDQSTFQSIVLNSAVSSSIVSVVASAYPSANITLGVVTPADQTTMAPTTAASNTTQALPVSTATDMTWAIILGTVLPIIVVIVVVAVVVLVVLKGKGKKVEPQDGYSPNSGTVRPMSYHRDPTGFTLQSGPDSTFVDPEAQRNSRPSSEGSTSRSIENERPFSNGGSLTPRKEKEEERPVSRNSSRNEVSVGLGGSAVQSSSRPHTPERNMVTPVMPVDANDVPGPAVYNLPAAE</sequence>
<dbReference type="FunFam" id="2.10.25.10:FF:000240">
    <property type="entry name" value="Vitamin K-dependent protein S"/>
    <property type="match status" value="1"/>
</dbReference>
<dbReference type="FunFam" id="2.10.25.10:FF:000038">
    <property type="entry name" value="Fibrillin 2"/>
    <property type="match status" value="6"/>
</dbReference>
<dbReference type="GO" id="GO:0016020">
    <property type="term" value="C:membrane"/>
    <property type="evidence" value="ECO:0007669"/>
    <property type="project" value="UniProtKB-SubCell"/>
</dbReference>
<dbReference type="SMART" id="SM00209">
    <property type="entry name" value="TSP1"/>
    <property type="match status" value="2"/>
</dbReference>
<dbReference type="InterPro" id="IPR000742">
    <property type="entry name" value="EGF"/>
</dbReference>
<feature type="domain" description="EGF-like" evidence="18">
    <location>
        <begin position="3900"/>
        <end position="3940"/>
    </location>
</feature>
<comment type="similarity">
    <text evidence="4">Belongs to the nephronectin family.</text>
</comment>
<comment type="subunit">
    <text evidence="14">Interacts (via Sushi domain 21) with ITGA9:ITGB1; thereby inhibits Ca(2+) intracellular signaling and as a result represses vasocontraction. Interacts (via Sushi domain 21) with ITGA4:ITGB1; thereby inhibits Ca(2+) intracellular signaling and as a result represses vasocontraction. Interacts with ANGPT1 and ANGPT2. Interacts with PEAR1 (via extracellular domain). Interacts with HSPG2, TLN1, FN1, COPA, CCT2, IQGAP1, LAMC1 and NID1. Interacts (via C-terminus) with TIE1.</text>
</comment>
<keyword evidence="7" id="KW-0732">Signal</keyword>
<feature type="disulfide bond" evidence="15">
    <location>
        <begin position="1919"/>
        <end position="1928"/>
    </location>
</feature>
<dbReference type="GO" id="GO:0005509">
    <property type="term" value="F:calcium ion binding"/>
    <property type="evidence" value="ECO:0007669"/>
    <property type="project" value="InterPro"/>
</dbReference>
<evidence type="ECO:0000256" key="9">
    <source>
        <dbReference type="ARBA" id="ARBA00022837"/>
    </source>
</evidence>
<dbReference type="GO" id="GO:0005178">
    <property type="term" value="F:integrin binding"/>
    <property type="evidence" value="ECO:0007669"/>
    <property type="project" value="UniProtKB-ARBA"/>
</dbReference>
<feature type="domain" description="EGF-like" evidence="18">
    <location>
        <begin position="3941"/>
        <end position="3982"/>
    </location>
</feature>
<dbReference type="PROSITE" id="PS01186">
    <property type="entry name" value="EGF_2"/>
    <property type="match status" value="13"/>
</dbReference>
<keyword evidence="8" id="KW-0677">Repeat</keyword>
<feature type="compositionally biased region" description="Low complexity" evidence="16">
    <location>
        <begin position="4528"/>
        <end position="4538"/>
    </location>
</feature>
<keyword evidence="17" id="KW-0812">Transmembrane</keyword>
<comment type="caution">
    <text evidence="15">Lacks conserved residue(s) required for the propagation of feature annotation.</text>
</comment>
<dbReference type="InterPro" id="IPR009030">
    <property type="entry name" value="Growth_fac_rcpt_cys_sf"/>
</dbReference>
<dbReference type="Proteomes" id="UP000085678">
    <property type="component" value="Unplaced"/>
</dbReference>
<organism evidence="21 22">
    <name type="scientific">Lingula anatina</name>
    <name type="common">Brachiopod</name>
    <name type="synonym">Lingula unguis</name>
    <dbReference type="NCBI Taxonomy" id="7574"/>
    <lineage>
        <taxon>Eukaryota</taxon>
        <taxon>Metazoa</taxon>
        <taxon>Spiralia</taxon>
        <taxon>Lophotrochozoa</taxon>
        <taxon>Brachiopoda</taxon>
        <taxon>Linguliformea</taxon>
        <taxon>Lingulata</taxon>
        <taxon>Lingulida</taxon>
        <taxon>Linguloidea</taxon>
        <taxon>Lingulidae</taxon>
        <taxon>Lingula</taxon>
    </lineage>
</organism>
<dbReference type="InterPro" id="IPR049883">
    <property type="entry name" value="NOTCH1_EGF-like"/>
</dbReference>
<dbReference type="InParanoid" id="A0A1S3JFK5"/>
<evidence type="ECO:0000256" key="17">
    <source>
        <dbReference type="SAM" id="Phobius"/>
    </source>
</evidence>
<dbReference type="Pfam" id="PF12662">
    <property type="entry name" value="cEGF"/>
    <property type="match status" value="1"/>
</dbReference>
<evidence type="ECO:0000313" key="21">
    <source>
        <dbReference type="Proteomes" id="UP000085678"/>
    </source>
</evidence>
<gene>
    <name evidence="22" type="primary">LOC106172675</name>
</gene>
<dbReference type="SUPFAM" id="SSF57196">
    <property type="entry name" value="EGF/Laminin"/>
    <property type="match status" value="11"/>
</dbReference>
<keyword evidence="13" id="KW-0325">Glycoprotein</keyword>
<dbReference type="PANTHER" id="PTHR24050">
    <property type="entry name" value="PA14 DOMAIN-CONTAINING PROTEIN"/>
    <property type="match status" value="1"/>
</dbReference>
<dbReference type="InterPro" id="IPR000884">
    <property type="entry name" value="TSP1_rpt"/>
</dbReference>
<keyword evidence="9" id="KW-0106">Calcium</keyword>
<evidence type="ECO:0000256" key="5">
    <source>
        <dbReference type="ARBA" id="ARBA00022530"/>
    </source>
</evidence>
<dbReference type="KEGG" id="lak:106172675"/>
<dbReference type="PROSITE" id="PS00022">
    <property type="entry name" value="EGF_1"/>
    <property type="match status" value="7"/>
</dbReference>
<feature type="disulfide bond" evidence="15">
    <location>
        <begin position="2177"/>
        <end position="2186"/>
    </location>
</feature>
<protein>
    <submittedName>
        <fullName evidence="22">Uncharacterized protein LOC106172675</fullName>
    </submittedName>
</protein>
<dbReference type="STRING" id="7574.A0A1S3JFK5"/>
<keyword evidence="10" id="KW-0130">Cell adhesion</keyword>
<dbReference type="RefSeq" id="XP_013408936.1">
    <property type="nucleotide sequence ID" value="XM_013553482.2"/>
</dbReference>
<dbReference type="InterPro" id="IPR000998">
    <property type="entry name" value="MAM_dom"/>
</dbReference>
<feature type="domain" description="MAM" evidence="19">
    <location>
        <begin position="371"/>
        <end position="436"/>
    </location>
</feature>
<dbReference type="GO" id="GO:0007160">
    <property type="term" value="P:cell-matrix adhesion"/>
    <property type="evidence" value="ECO:0007669"/>
    <property type="project" value="InterPro"/>
</dbReference>
<feature type="domain" description="EGF-like" evidence="18">
    <location>
        <begin position="2473"/>
        <end position="2517"/>
    </location>
</feature>
<feature type="domain" description="EGF-like" evidence="18">
    <location>
        <begin position="4114"/>
        <end position="4152"/>
    </location>
</feature>
<feature type="disulfide bond" evidence="15">
    <location>
        <begin position="2253"/>
        <end position="2262"/>
    </location>
</feature>
<dbReference type="FunFam" id="2.10.25.10:FF:000005">
    <property type="entry name" value="Fibrillin 2"/>
    <property type="match status" value="1"/>
</dbReference>
<evidence type="ECO:0000259" key="19">
    <source>
        <dbReference type="PROSITE" id="PS50060"/>
    </source>
</evidence>
<evidence type="ECO:0000256" key="14">
    <source>
        <dbReference type="ARBA" id="ARBA00063079"/>
    </source>
</evidence>
<dbReference type="GeneID" id="106172675"/>
<dbReference type="FunFam" id="2.10.25.10:FF:000006">
    <property type="entry name" value="Versican core protein-like isoform 1"/>
    <property type="match status" value="1"/>
</dbReference>
<feature type="domain" description="EGF-like" evidence="18">
    <location>
        <begin position="2265"/>
        <end position="2301"/>
    </location>
</feature>
<keyword evidence="12 15" id="KW-1015">Disulfide bond</keyword>
<feature type="disulfide bond" evidence="15">
    <location>
        <begin position="2376"/>
        <end position="2393"/>
    </location>
</feature>
<dbReference type="GO" id="GO:0003013">
    <property type="term" value="P:circulatory system process"/>
    <property type="evidence" value="ECO:0007669"/>
    <property type="project" value="UniProtKB-ARBA"/>
</dbReference>
<dbReference type="FunFam" id="2.20.100.10:FF:000001">
    <property type="entry name" value="semaphorin-5A isoform X1"/>
    <property type="match status" value="1"/>
</dbReference>
<evidence type="ECO:0000256" key="11">
    <source>
        <dbReference type="ARBA" id="ARBA00023136"/>
    </source>
</evidence>
<dbReference type="InterPro" id="IPR018097">
    <property type="entry name" value="EGF_Ca-bd_CS"/>
</dbReference>
<comment type="similarity">
    <text evidence="3">Belongs to the fibulin family.</text>
</comment>
<feature type="domain" description="EGF-like" evidence="18">
    <location>
        <begin position="3684"/>
        <end position="3724"/>
    </location>
</feature>
<dbReference type="FunFam" id="2.10.25.10:FF:000472">
    <property type="entry name" value="Uncharacterized protein, isoform A"/>
    <property type="match status" value="1"/>
</dbReference>
<feature type="disulfide bond" evidence="15">
    <location>
        <begin position="2484"/>
        <end position="2501"/>
    </location>
</feature>
<reference evidence="22" key="1">
    <citation type="submission" date="2025-08" db="UniProtKB">
        <authorList>
            <consortium name="RefSeq"/>
        </authorList>
    </citation>
    <scope>IDENTIFICATION</scope>
    <source>
        <tissue evidence="22">Gonads</tissue>
    </source>
</reference>
<dbReference type="OrthoDB" id="10045365at2759"/>
<dbReference type="PROSITE" id="PS00010">
    <property type="entry name" value="ASX_HYDROXYL"/>
    <property type="match status" value="16"/>
</dbReference>
<keyword evidence="5" id="KW-0272">Extracellular matrix</keyword>
<feature type="domain" description="EGF-like" evidence="18">
    <location>
        <begin position="3590"/>
        <end position="3629"/>
    </location>
</feature>
<dbReference type="PANTHER" id="PTHR24050:SF28">
    <property type="entry name" value="UROMODULIN-LIKE"/>
    <property type="match status" value="1"/>
</dbReference>
<dbReference type="SUPFAM" id="SSF82895">
    <property type="entry name" value="TSP-1 type 1 repeat"/>
    <property type="match status" value="2"/>
</dbReference>
<feature type="domain" description="EGF-like" evidence="18">
    <location>
        <begin position="3769"/>
        <end position="3812"/>
    </location>
</feature>
<dbReference type="Pfam" id="PF00090">
    <property type="entry name" value="TSP_1"/>
    <property type="match status" value="1"/>
</dbReference>
<dbReference type="SUPFAM" id="SSF57184">
    <property type="entry name" value="Growth factor receptor domain"/>
    <property type="match status" value="5"/>
</dbReference>
<dbReference type="Gene3D" id="2.60.40.10">
    <property type="entry name" value="Immunoglobulins"/>
    <property type="match status" value="1"/>
</dbReference>
<feature type="disulfide bond" evidence="15">
    <location>
        <begin position="3600"/>
        <end position="3617"/>
    </location>
</feature>
<dbReference type="CDD" id="cd00054">
    <property type="entry name" value="EGF_CA"/>
    <property type="match status" value="16"/>
</dbReference>
<dbReference type="Pfam" id="PF12661">
    <property type="entry name" value="hEGF"/>
    <property type="match status" value="2"/>
</dbReference>
<feature type="region of interest" description="Disordered" evidence="16">
    <location>
        <begin position="4446"/>
        <end position="4582"/>
    </location>
</feature>
<feature type="compositionally biased region" description="Basic and acidic residues" evidence="16">
    <location>
        <begin position="4517"/>
        <end position="4527"/>
    </location>
</feature>
<evidence type="ECO:0000256" key="13">
    <source>
        <dbReference type="ARBA" id="ARBA00023180"/>
    </source>
</evidence>
<evidence type="ECO:0000256" key="8">
    <source>
        <dbReference type="ARBA" id="ARBA00022737"/>
    </source>
</evidence>
<dbReference type="PROSITE" id="PS51233">
    <property type="entry name" value="VWFD"/>
    <property type="match status" value="1"/>
</dbReference>
<feature type="domain" description="EGF-like" evidence="18">
    <location>
        <begin position="2151"/>
        <end position="2187"/>
    </location>
</feature>
<keyword evidence="11 17" id="KW-0472">Membrane</keyword>
<evidence type="ECO:0000256" key="7">
    <source>
        <dbReference type="ARBA" id="ARBA00022729"/>
    </source>
</evidence>
<feature type="domain" description="EGF-like" evidence="18">
    <location>
        <begin position="3418"/>
        <end position="3460"/>
    </location>
</feature>
<evidence type="ECO:0000256" key="16">
    <source>
        <dbReference type="SAM" id="MobiDB-lite"/>
    </source>
</evidence>
<dbReference type="InterPro" id="IPR052235">
    <property type="entry name" value="Nephronectin_domain"/>
</dbReference>
<dbReference type="FunFam" id="2.10.25.10:FF:000122">
    <property type="entry name" value="Protein crumbs homolog 2"/>
    <property type="match status" value="1"/>
</dbReference>
<dbReference type="PROSITE" id="PS01187">
    <property type="entry name" value="EGF_CA"/>
    <property type="match status" value="8"/>
</dbReference>
<comment type="subcellular location">
    <subcellularLocation>
        <location evidence="1">Membrane</location>
    </subcellularLocation>
    <subcellularLocation>
        <location evidence="2">Secreted</location>
        <location evidence="2">Extracellular space</location>
        <location evidence="2">Extracellular matrix</location>
    </subcellularLocation>
</comment>
<dbReference type="PROSITE" id="PS50060">
    <property type="entry name" value="MAM_2"/>
    <property type="match status" value="1"/>
</dbReference>
<proteinExistence type="inferred from homology"/>
<keyword evidence="21" id="KW-1185">Reference proteome</keyword>
<evidence type="ECO:0000313" key="22">
    <source>
        <dbReference type="RefSeq" id="XP_013408936.1"/>
    </source>
</evidence>
<feature type="domain" description="EGF-like" evidence="18">
    <location>
        <begin position="1892"/>
        <end position="1929"/>
    </location>
</feature>
<feature type="transmembrane region" description="Helical" evidence="17">
    <location>
        <begin position="4415"/>
        <end position="4440"/>
    </location>
</feature>
<evidence type="ECO:0000256" key="12">
    <source>
        <dbReference type="ARBA" id="ARBA00023157"/>
    </source>
</evidence>
<keyword evidence="17" id="KW-1133">Transmembrane helix</keyword>
<feature type="domain" description="EGF-like" evidence="18">
    <location>
        <begin position="2110"/>
        <end position="2146"/>
    </location>
</feature>
<evidence type="ECO:0000256" key="2">
    <source>
        <dbReference type="ARBA" id="ARBA00004498"/>
    </source>
</evidence>
<feature type="disulfide bond" evidence="15">
    <location>
        <begin position="2215"/>
        <end position="2224"/>
    </location>
</feature>
<dbReference type="InterPro" id="IPR001846">
    <property type="entry name" value="VWF_type-D"/>
</dbReference>
<evidence type="ECO:0000259" key="18">
    <source>
        <dbReference type="PROSITE" id="PS50026"/>
    </source>
</evidence>
<evidence type="ECO:0000256" key="10">
    <source>
        <dbReference type="ARBA" id="ARBA00022889"/>
    </source>
</evidence>
<feature type="domain" description="VWFD" evidence="20">
    <location>
        <begin position="2923"/>
        <end position="3119"/>
    </location>
</feature>